<dbReference type="SMART" id="SM00283">
    <property type="entry name" value="MA"/>
    <property type="match status" value="1"/>
</dbReference>
<evidence type="ECO:0000256" key="10">
    <source>
        <dbReference type="SAM" id="Phobius"/>
    </source>
</evidence>
<evidence type="ECO:0000256" key="5">
    <source>
        <dbReference type="ARBA" id="ARBA00022989"/>
    </source>
</evidence>
<evidence type="ECO:0000259" key="11">
    <source>
        <dbReference type="PROSITE" id="PS50111"/>
    </source>
</evidence>
<keyword evidence="6 10" id="KW-0472">Membrane</keyword>
<evidence type="ECO:0000256" key="3">
    <source>
        <dbReference type="ARBA" id="ARBA00022500"/>
    </source>
</evidence>
<dbReference type="EMBL" id="VNIB01000006">
    <property type="protein sequence ID" value="TYO98472.1"/>
    <property type="molecule type" value="Genomic_DNA"/>
</dbReference>
<dbReference type="CDD" id="cd06225">
    <property type="entry name" value="HAMP"/>
    <property type="match status" value="1"/>
</dbReference>
<dbReference type="GO" id="GO:0007165">
    <property type="term" value="P:signal transduction"/>
    <property type="evidence" value="ECO:0007669"/>
    <property type="project" value="UniProtKB-KW"/>
</dbReference>
<dbReference type="Gene3D" id="1.10.287.950">
    <property type="entry name" value="Methyl-accepting chemotaxis protein"/>
    <property type="match status" value="1"/>
</dbReference>
<dbReference type="Proteomes" id="UP000324159">
    <property type="component" value="Unassembled WGS sequence"/>
</dbReference>
<dbReference type="InterPro" id="IPR051310">
    <property type="entry name" value="MCP_chemotaxis"/>
</dbReference>
<dbReference type="Gene3D" id="6.10.340.10">
    <property type="match status" value="1"/>
</dbReference>
<keyword evidence="4 10" id="KW-0812">Transmembrane</keyword>
<dbReference type="PROSITE" id="PS50885">
    <property type="entry name" value="HAMP"/>
    <property type="match status" value="1"/>
</dbReference>
<dbReference type="InterPro" id="IPR004089">
    <property type="entry name" value="MCPsignal_dom"/>
</dbReference>
<gene>
    <name evidence="14" type="ORF">EDC39_10672</name>
</gene>
<evidence type="ECO:0000256" key="1">
    <source>
        <dbReference type="ARBA" id="ARBA00004651"/>
    </source>
</evidence>
<keyword evidence="2" id="KW-1003">Cell membrane</keyword>
<accession>A0A5D3WI24</accession>
<dbReference type="PROSITE" id="PS50111">
    <property type="entry name" value="CHEMOTAXIS_TRANSDUC_2"/>
    <property type="match status" value="1"/>
</dbReference>
<dbReference type="InterPro" id="IPR033480">
    <property type="entry name" value="sCache_2"/>
</dbReference>
<evidence type="ECO:0000256" key="2">
    <source>
        <dbReference type="ARBA" id="ARBA00022475"/>
    </source>
</evidence>
<evidence type="ECO:0000313" key="14">
    <source>
        <dbReference type="EMBL" id="TYO98472.1"/>
    </source>
</evidence>
<dbReference type="InterPro" id="IPR000727">
    <property type="entry name" value="T_SNARE_dom"/>
</dbReference>
<evidence type="ECO:0000256" key="8">
    <source>
        <dbReference type="PROSITE-ProRule" id="PRU00284"/>
    </source>
</evidence>
<keyword evidence="5 10" id="KW-1133">Transmembrane helix</keyword>
<sequence length="603" mass="66104">MSLKNLSIGSKIYLVSGLLILIFTTCLSWIYVRYRDQVWQGSRQELAMAVDTAWGIVDHYSKQAGEELSVSEAQMLAKSAIRNLRFDNNLYFWINDTTPAMIMHPIKPQLEGKNLANVKDPNGKHLFREMVQVTSKDGAGFVQYQWPKPGQEKPTDKLSYVRKHPGWGWIIGAGIYLDDLQSRISHAFWTIIGGLALAIVASIVLVFFLARHVSRPLHQTVEMIEEMERGHLDMRLNLNDRKDEMGRMARAMDAFADSLQNEMVASLQKLANGDLDFSITPRDDKDVLRHSLKKLEMDLNSIMSEIQHSGEQIAIGADQVSGASQSLSRGATESAASLEQIAASLLTITEQIQKNASNADKANHLSSQAQKAAEDGNSEMESMLAAMNEIAEAGQNINKIIKTIDEIAFQTNLLALNAAVEAARAGQHGKGFAVVAEEVRNLAARSARAARETAELIEGSVELTDKGTDIANKTAKALERIVGSITEVSDLVADIATASNEQAEGINQINIGLTQIDHVTQQNSATAEETAASSQELSSQVSKLQQMLRRFRPKSARAKEWSVPQPTRAVTPSPKTPPAPAAAASTTAKESVIQLDDSEFDRY</sequence>
<evidence type="ECO:0000259" key="13">
    <source>
        <dbReference type="PROSITE" id="PS50885"/>
    </source>
</evidence>
<reference evidence="14 15" key="1">
    <citation type="submission" date="2019-07" db="EMBL/GenBank/DDBJ databases">
        <title>Genomic Encyclopedia of Type Strains, Phase IV (KMG-IV): sequencing the most valuable type-strain genomes for metagenomic binning, comparative biology and taxonomic classification.</title>
        <authorList>
            <person name="Goeker M."/>
        </authorList>
    </citation>
    <scope>NUCLEOTIDE SEQUENCE [LARGE SCALE GENOMIC DNA]</scope>
    <source>
        <strain evidence="14 15">SS015</strain>
    </source>
</reference>
<feature type="compositionally biased region" description="Polar residues" evidence="9">
    <location>
        <begin position="358"/>
        <end position="370"/>
    </location>
</feature>
<keyword evidence="8" id="KW-0807">Transducer</keyword>
<dbReference type="CDD" id="cd11386">
    <property type="entry name" value="MCP_signal"/>
    <property type="match status" value="1"/>
</dbReference>
<feature type="region of interest" description="Disordered" evidence="9">
    <location>
        <begin position="358"/>
        <end position="377"/>
    </location>
</feature>
<protein>
    <submittedName>
        <fullName evidence="14">Methyl-accepting chemotaxis sensory transducer with Cache sensor</fullName>
    </submittedName>
</protein>
<dbReference type="PANTHER" id="PTHR43531">
    <property type="entry name" value="PROTEIN ICFG"/>
    <property type="match status" value="1"/>
</dbReference>
<dbReference type="Pfam" id="PF08269">
    <property type="entry name" value="dCache_2"/>
    <property type="match status" value="1"/>
</dbReference>
<dbReference type="AlphaFoldDB" id="A0A5D3WI24"/>
<dbReference type="GO" id="GO:0006935">
    <property type="term" value="P:chemotaxis"/>
    <property type="evidence" value="ECO:0007669"/>
    <property type="project" value="UniProtKB-KW"/>
</dbReference>
<evidence type="ECO:0000313" key="15">
    <source>
        <dbReference type="Proteomes" id="UP000324159"/>
    </source>
</evidence>
<dbReference type="FunFam" id="1.10.287.950:FF:000001">
    <property type="entry name" value="Methyl-accepting chemotaxis sensory transducer"/>
    <property type="match status" value="1"/>
</dbReference>
<feature type="region of interest" description="Disordered" evidence="9">
    <location>
        <begin position="553"/>
        <end position="603"/>
    </location>
</feature>
<dbReference type="PANTHER" id="PTHR43531:SF11">
    <property type="entry name" value="METHYL-ACCEPTING CHEMOTAXIS PROTEIN 3"/>
    <property type="match status" value="1"/>
</dbReference>
<dbReference type="Pfam" id="PF00015">
    <property type="entry name" value="MCPsignal"/>
    <property type="match status" value="1"/>
</dbReference>
<dbReference type="InterPro" id="IPR004090">
    <property type="entry name" value="Chemotax_Me-accpt_rcpt"/>
</dbReference>
<comment type="caution">
    <text evidence="14">The sequence shown here is derived from an EMBL/GenBank/DDBJ whole genome shotgun (WGS) entry which is preliminary data.</text>
</comment>
<dbReference type="PRINTS" id="PR00260">
    <property type="entry name" value="CHEMTRNSDUCR"/>
</dbReference>
<evidence type="ECO:0000256" key="9">
    <source>
        <dbReference type="SAM" id="MobiDB-lite"/>
    </source>
</evidence>
<feature type="transmembrane region" description="Helical" evidence="10">
    <location>
        <begin position="187"/>
        <end position="210"/>
    </location>
</feature>
<feature type="domain" description="Methyl-accepting transducer" evidence="11">
    <location>
        <begin position="309"/>
        <end position="538"/>
    </location>
</feature>
<evidence type="ECO:0000256" key="7">
    <source>
        <dbReference type="ARBA" id="ARBA00029447"/>
    </source>
</evidence>
<dbReference type="PROSITE" id="PS50192">
    <property type="entry name" value="T_SNARE"/>
    <property type="match status" value="1"/>
</dbReference>
<dbReference type="SMART" id="SM01049">
    <property type="entry name" value="Cache_2"/>
    <property type="match status" value="1"/>
</dbReference>
<keyword evidence="3" id="KW-0145">Chemotaxis</keyword>
<dbReference type="Pfam" id="PF00672">
    <property type="entry name" value="HAMP"/>
    <property type="match status" value="1"/>
</dbReference>
<name>A0A5D3WI24_9BACT</name>
<evidence type="ECO:0000256" key="4">
    <source>
        <dbReference type="ARBA" id="ARBA00022692"/>
    </source>
</evidence>
<feature type="transmembrane region" description="Helical" evidence="10">
    <location>
        <begin position="12"/>
        <end position="32"/>
    </location>
</feature>
<comment type="subcellular location">
    <subcellularLocation>
        <location evidence="1">Cell membrane</location>
        <topology evidence="1">Multi-pass membrane protein</topology>
    </subcellularLocation>
</comment>
<comment type="similarity">
    <text evidence="7">Belongs to the methyl-accepting chemotaxis (MCP) protein family.</text>
</comment>
<evidence type="ECO:0000256" key="6">
    <source>
        <dbReference type="ARBA" id="ARBA00023136"/>
    </source>
</evidence>
<dbReference type="InterPro" id="IPR004010">
    <property type="entry name" value="Double_Cache_2"/>
</dbReference>
<dbReference type="GO" id="GO:0004888">
    <property type="term" value="F:transmembrane signaling receptor activity"/>
    <property type="evidence" value="ECO:0007669"/>
    <property type="project" value="InterPro"/>
</dbReference>
<dbReference type="OrthoDB" id="5390881at2"/>
<proteinExistence type="inferred from homology"/>
<feature type="domain" description="T-SNARE coiled-coil homology" evidence="12">
    <location>
        <begin position="468"/>
        <end position="530"/>
    </location>
</feature>
<dbReference type="SUPFAM" id="SSF58104">
    <property type="entry name" value="Methyl-accepting chemotaxis protein (MCP) signaling domain"/>
    <property type="match status" value="1"/>
</dbReference>
<dbReference type="RefSeq" id="WP_148895845.1">
    <property type="nucleotide sequence ID" value="NZ_VNIB01000006.1"/>
</dbReference>
<dbReference type="GO" id="GO:0005886">
    <property type="term" value="C:plasma membrane"/>
    <property type="evidence" value="ECO:0007669"/>
    <property type="project" value="UniProtKB-SubCell"/>
</dbReference>
<keyword evidence="15" id="KW-1185">Reference proteome</keyword>
<dbReference type="Gene3D" id="3.30.450.20">
    <property type="entry name" value="PAS domain"/>
    <property type="match status" value="1"/>
</dbReference>
<dbReference type="SMART" id="SM00304">
    <property type="entry name" value="HAMP"/>
    <property type="match status" value="1"/>
</dbReference>
<dbReference type="InterPro" id="IPR003660">
    <property type="entry name" value="HAMP_dom"/>
</dbReference>
<feature type="domain" description="HAMP" evidence="13">
    <location>
        <begin position="211"/>
        <end position="264"/>
    </location>
</feature>
<organism evidence="14 15">
    <name type="scientific">Geothermobacter ehrlichii</name>
    <dbReference type="NCBI Taxonomy" id="213224"/>
    <lineage>
        <taxon>Bacteria</taxon>
        <taxon>Pseudomonadati</taxon>
        <taxon>Thermodesulfobacteriota</taxon>
        <taxon>Desulfuromonadia</taxon>
        <taxon>Desulfuromonadales</taxon>
        <taxon>Geothermobacteraceae</taxon>
        <taxon>Geothermobacter</taxon>
    </lineage>
</organism>
<evidence type="ECO:0000259" key="12">
    <source>
        <dbReference type="PROSITE" id="PS50192"/>
    </source>
</evidence>